<keyword evidence="4" id="KW-1185">Reference proteome</keyword>
<name>A0A917HVX6_9SPHI</name>
<dbReference type="Gene3D" id="3.40.50.1820">
    <property type="entry name" value="alpha/beta hydrolase"/>
    <property type="match status" value="1"/>
</dbReference>
<proteinExistence type="predicted"/>
<feature type="signal peptide" evidence="1">
    <location>
        <begin position="1"/>
        <end position="21"/>
    </location>
</feature>
<organism evidence="3 4">
    <name type="scientific">Parapedobacter pyrenivorans</name>
    <dbReference type="NCBI Taxonomy" id="1305674"/>
    <lineage>
        <taxon>Bacteria</taxon>
        <taxon>Pseudomonadati</taxon>
        <taxon>Bacteroidota</taxon>
        <taxon>Sphingobacteriia</taxon>
        <taxon>Sphingobacteriales</taxon>
        <taxon>Sphingobacteriaceae</taxon>
        <taxon>Parapedobacter</taxon>
    </lineage>
</organism>
<feature type="chain" id="PRO_5037528183" evidence="1">
    <location>
        <begin position="22"/>
        <end position="268"/>
    </location>
</feature>
<comment type="caution">
    <text evidence="3">The sequence shown here is derived from an EMBL/GenBank/DDBJ whole genome shotgun (WGS) entry which is preliminary data.</text>
</comment>
<evidence type="ECO:0000256" key="1">
    <source>
        <dbReference type="SAM" id="SignalP"/>
    </source>
</evidence>
<dbReference type="PANTHER" id="PTHR43194:SF2">
    <property type="entry name" value="PEROXISOMAL MEMBRANE PROTEIN LPX1"/>
    <property type="match status" value="1"/>
</dbReference>
<dbReference type="InterPro" id="IPR029058">
    <property type="entry name" value="AB_hydrolase_fold"/>
</dbReference>
<evidence type="ECO:0000313" key="3">
    <source>
        <dbReference type="EMBL" id="GGG90285.1"/>
    </source>
</evidence>
<dbReference type="GO" id="GO:0016787">
    <property type="term" value="F:hydrolase activity"/>
    <property type="evidence" value="ECO:0007669"/>
    <property type="project" value="UniProtKB-KW"/>
</dbReference>
<gene>
    <name evidence="3" type="ORF">GCM10007415_25900</name>
</gene>
<reference evidence="3" key="2">
    <citation type="submission" date="2020-09" db="EMBL/GenBank/DDBJ databases">
        <authorList>
            <person name="Sun Q."/>
            <person name="Zhou Y."/>
        </authorList>
    </citation>
    <scope>NUCLEOTIDE SEQUENCE</scope>
    <source>
        <strain evidence="3">CGMCC 1.12195</strain>
    </source>
</reference>
<keyword evidence="1" id="KW-0732">Signal</keyword>
<sequence length="268" mass="30027">MKVIAMLTVSLVAFFGTGALSQSTDTLINVGNHHLHFRVTSGMGMPIVFESGAGNDGSVWNDVCERLRQHIDAPLVTYDRAGFGTSEIDTNQIDITSEANNLQLGLRQLQFDGNYFLVAHSLGGNYAMKFISNAPDKVKGAVFIDIVSPDFMTAQRATQTKQLFIDSLVSIKKESIGFYHLVLNYERTSEVMREISKSIQTPLTIIASGKTPFEGNDRQLFLDGLRRFAMDKKNRKYVLAENADHYVFYDEPDLVVNEIVRLYNQVNE</sequence>
<keyword evidence="3" id="KW-0378">Hydrolase</keyword>
<dbReference type="SUPFAM" id="SSF53474">
    <property type="entry name" value="alpha/beta-Hydrolases"/>
    <property type="match status" value="1"/>
</dbReference>
<dbReference type="Pfam" id="PF00561">
    <property type="entry name" value="Abhydrolase_1"/>
    <property type="match status" value="1"/>
</dbReference>
<evidence type="ECO:0000259" key="2">
    <source>
        <dbReference type="Pfam" id="PF00561"/>
    </source>
</evidence>
<dbReference type="RefSeq" id="WP_188506468.1">
    <property type="nucleotide sequence ID" value="NZ_BMER01000002.1"/>
</dbReference>
<dbReference type="EMBL" id="BMER01000002">
    <property type="protein sequence ID" value="GGG90285.1"/>
    <property type="molecule type" value="Genomic_DNA"/>
</dbReference>
<protein>
    <submittedName>
        <fullName evidence="3">Alpha/beta hydrolase</fullName>
    </submittedName>
</protein>
<dbReference type="InterPro" id="IPR050228">
    <property type="entry name" value="Carboxylesterase_BioH"/>
</dbReference>
<dbReference type="PANTHER" id="PTHR43194">
    <property type="entry name" value="HYDROLASE ALPHA/BETA FOLD FAMILY"/>
    <property type="match status" value="1"/>
</dbReference>
<evidence type="ECO:0000313" key="4">
    <source>
        <dbReference type="Proteomes" id="UP000660862"/>
    </source>
</evidence>
<dbReference type="InterPro" id="IPR000073">
    <property type="entry name" value="AB_hydrolase_1"/>
</dbReference>
<reference evidence="3" key="1">
    <citation type="journal article" date="2014" name="Int. J. Syst. Evol. Microbiol.">
        <title>Complete genome sequence of Corynebacterium casei LMG S-19264T (=DSM 44701T), isolated from a smear-ripened cheese.</title>
        <authorList>
            <consortium name="US DOE Joint Genome Institute (JGI-PGF)"/>
            <person name="Walter F."/>
            <person name="Albersmeier A."/>
            <person name="Kalinowski J."/>
            <person name="Ruckert C."/>
        </authorList>
    </citation>
    <scope>NUCLEOTIDE SEQUENCE</scope>
    <source>
        <strain evidence="3">CGMCC 1.12195</strain>
    </source>
</reference>
<dbReference type="AlphaFoldDB" id="A0A917HVX6"/>
<feature type="domain" description="AB hydrolase-1" evidence="2">
    <location>
        <begin position="46"/>
        <end position="155"/>
    </location>
</feature>
<accession>A0A917HVX6</accession>
<dbReference type="Proteomes" id="UP000660862">
    <property type="component" value="Unassembled WGS sequence"/>
</dbReference>